<dbReference type="PANTHER" id="PTHR44757:SF2">
    <property type="entry name" value="BIOFILM ARCHITECTURE MAINTENANCE PROTEIN MBAA"/>
    <property type="match status" value="1"/>
</dbReference>
<dbReference type="InterPro" id="IPR001633">
    <property type="entry name" value="EAL_dom"/>
</dbReference>
<name>A0AAV2WP77_MYCNE</name>
<dbReference type="PROSITE" id="PS50887">
    <property type="entry name" value="GGDEF"/>
    <property type="match status" value="1"/>
</dbReference>
<dbReference type="InterPro" id="IPR000160">
    <property type="entry name" value="GGDEF_dom"/>
</dbReference>
<feature type="transmembrane region" description="Helical" evidence="1">
    <location>
        <begin position="136"/>
        <end position="154"/>
    </location>
</feature>
<evidence type="ECO:0000259" key="2">
    <source>
        <dbReference type="PROSITE" id="PS50883"/>
    </source>
</evidence>
<feature type="domain" description="GGDEF" evidence="3">
    <location>
        <begin position="362"/>
        <end position="498"/>
    </location>
</feature>
<dbReference type="InterPro" id="IPR035919">
    <property type="entry name" value="EAL_sf"/>
</dbReference>
<dbReference type="NCBIfam" id="TIGR00254">
    <property type="entry name" value="GGDEF"/>
    <property type="match status" value="1"/>
</dbReference>
<feature type="transmembrane region" description="Helical" evidence="1">
    <location>
        <begin position="295"/>
        <end position="314"/>
    </location>
</feature>
<feature type="transmembrane region" description="Helical" evidence="1">
    <location>
        <begin position="39"/>
        <end position="56"/>
    </location>
</feature>
<sequence length="757" mass="81751">MTVRRSRLCALVLGGVVILAALNACAPFGAAVADRIELILQVSVGVGAMIVGIVTAARERGLERWWRVSFVCALFTWVLGQTLWQVHVADWAPMLARAIYLALPVLVFTSVILLARSSGGIRAPAASPLRQSLVTNVLDGVIAAVAFLILAAMSDLGTRFEAASPAMRVLDVVFIGAEIGVIGVIVLIAMIYDADRPNRTNYMLLAGGLLLMGVSNRMLAYVRSVDRVDAELWVGIGLIIGPVLTAFAFLPTTPARDVDVLRRQDWPHLLLPYMGFLGVAVLFAYHLYIDREVSALAALLTIVMVVLVASRQVVATRAERSLTQWLFWAQRGLAHQVHHDPLTGLPNRTLFAKRLDEAMARGKFVLIFLDLDDFKEVNDRFGHAAGDELLRAVGERLSRGIGDRDTLARVGGDEFAVLIVSNGDADDQLEGAADRLRIALRDPFPVHGSSVRVRASMGLVRPDTEALSQTSDNLLRQADVAMYAGKRMGKNTAVVYNPLAGAVVDFPTMLREALGAPPPGFRLVYQPVAALPGGELVAVEALARWTAGNGVEISPETFVADAEAAGMGAELDALVLDMACGEARAAGLDLDIHVNIGGARLGTPGFDQVVREVLQRHEIPRGRLILEITETEPIVDLDKAATQITRFGEFGVKVALDDFGSGFNSLLYLHCLPVDIVKLDRTLASDMDAGRDLTLYRSVINLCGELGFEVIAEGIETADQADMVCRAGGRFGQGYLFGRPVPMSELAEMQRRAVRTI</sequence>
<feature type="transmembrane region" description="Helical" evidence="1">
    <location>
        <begin position="68"/>
        <end position="86"/>
    </location>
</feature>
<feature type="transmembrane region" description="Helical" evidence="1">
    <location>
        <begin position="270"/>
        <end position="289"/>
    </location>
</feature>
<feature type="transmembrane region" description="Helical" evidence="1">
    <location>
        <begin position="232"/>
        <end position="250"/>
    </location>
</feature>
<dbReference type="SUPFAM" id="SSF55073">
    <property type="entry name" value="Nucleotide cyclase"/>
    <property type="match status" value="1"/>
</dbReference>
<proteinExistence type="predicted"/>
<dbReference type="CDD" id="cd01948">
    <property type="entry name" value="EAL"/>
    <property type="match status" value="1"/>
</dbReference>
<reference evidence="4" key="1">
    <citation type="submission" date="2014-05" db="EMBL/GenBank/DDBJ databases">
        <authorList>
            <person name="Urmite Genomes"/>
        </authorList>
    </citation>
    <scope>NUCLEOTIDE SEQUENCE</scope>
    <source>
        <strain evidence="4">DSM 44074</strain>
    </source>
</reference>
<reference evidence="4" key="2">
    <citation type="submission" date="2015-09" db="EMBL/GenBank/DDBJ databases">
        <title>Draft genome sequence of Mycobacterium neoaurum DSM 44074.</title>
        <authorList>
            <person name="Croce O."/>
            <person name="Robert C."/>
            <person name="Raoult D."/>
            <person name="Drancourt M."/>
        </authorList>
    </citation>
    <scope>NUCLEOTIDE SEQUENCE</scope>
    <source>
        <strain evidence="4">DSM 44074</strain>
    </source>
</reference>
<dbReference type="Pfam" id="PF00990">
    <property type="entry name" value="GGDEF"/>
    <property type="match status" value="1"/>
</dbReference>
<gene>
    <name evidence="4" type="ORF">BN1047_03855</name>
</gene>
<dbReference type="Proteomes" id="UP000028864">
    <property type="component" value="Unassembled WGS sequence"/>
</dbReference>
<feature type="transmembrane region" description="Helical" evidence="1">
    <location>
        <begin position="98"/>
        <end position="115"/>
    </location>
</feature>
<dbReference type="PANTHER" id="PTHR44757">
    <property type="entry name" value="DIGUANYLATE CYCLASE DGCP"/>
    <property type="match status" value="1"/>
</dbReference>
<protein>
    <submittedName>
        <fullName evidence="4">Diguanylate cyclase/phosphodiesterase</fullName>
    </submittedName>
</protein>
<dbReference type="Gene3D" id="3.20.20.450">
    <property type="entry name" value="EAL domain"/>
    <property type="match status" value="1"/>
</dbReference>
<evidence type="ECO:0000259" key="3">
    <source>
        <dbReference type="PROSITE" id="PS50887"/>
    </source>
</evidence>
<dbReference type="AlphaFoldDB" id="A0AAV2WP77"/>
<dbReference type="InterPro" id="IPR029787">
    <property type="entry name" value="Nucleotide_cyclase"/>
</dbReference>
<keyword evidence="1" id="KW-0812">Transmembrane</keyword>
<dbReference type="SMART" id="SM00052">
    <property type="entry name" value="EAL"/>
    <property type="match status" value="1"/>
</dbReference>
<dbReference type="InterPro" id="IPR052155">
    <property type="entry name" value="Biofilm_reg_signaling"/>
</dbReference>
<dbReference type="PROSITE" id="PS50883">
    <property type="entry name" value="EAL"/>
    <property type="match status" value="1"/>
</dbReference>
<evidence type="ECO:0000256" key="1">
    <source>
        <dbReference type="SAM" id="Phobius"/>
    </source>
</evidence>
<dbReference type="InterPro" id="IPR043128">
    <property type="entry name" value="Rev_trsase/Diguanyl_cyclase"/>
</dbReference>
<organism evidence="4 5">
    <name type="scientific">Mycolicibacterium neoaurum</name>
    <name type="common">Mycobacterium neoaurum</name>
    <dbReference type="NCBI Taxonomy" id="1795"/>
    <lineage>
        <taxon>Bacteria</taxon>
        <taxon>Bacillati</taxon>
        <taxon>Actinomycetota</taxon>
        <taxon>Actinomycetes</taxon>
        <taxon>Mycobacteriales</taxon>
        <taxon>Mycobacteriaceae</taxon>
        <taxon>Mycolicibacterium</taxon>
    </lineage>
</organism>
<dbReference type="SMART" id="SM00267">
    <property type="entry name" value="GGDEF"/>
    <property type="match status" value="1"/>
</dbReference>
<feature type="transmembrane region" description="Helical" evidence="1">
    <location>
        <begin position="166"/>
        <end position="190"/>
    </location>
</feature>
<accession>A0AAV2WP77</accession>
<keyword evidence="1" id="KW-0472">Membrane</keyword>
<dbReference type="CDD" id="cd01949">
    <property type="entry name" value="GGDEF"/>
    <property type="match status" value="1"/>
</dbReference>
<keyword evidence="1" id="KW-1133">Transmembrane helix</keyword>
<dbReference type="SUPFAM" id="SSF141868">
    <property type="entry name" value="EAL domain-like"/>
    <property type="match status" value="1"/>
</dbReference>
<evidence type="ECO:0000313" key="5">
    <source>
        <dbReference type="Proteomes" id="UP000028864"/>
    </source>
</evidence>
<dbReference type="Gene3D" id="3.30.70.270">
    <property type="match status" value="1"/>
</dbReference>
<dbReference type="Pfam" id="PF00563">
    <property type="entry name" value="EAL"/>
    <property type="match status" value="1"/>
</dbReference>
<feature type="domain" description="EAL" evidence="2">
    <location>
        <begin position="503"/>
        <end position="754"/>
    </location>
</feature>
<evidence type="ECO:0000313" key="4">
    <source>
        <dbReference type="EMBL" id="CDQ45952.1"/>
    </source>
</evidence>
<dbReference type="EMBL" id="LK021340">
    <property type="protein sequence ID" value="CDQ45952.1"/>
    <property type="molecule type" value="Genomic_DNA"/>
</dbReference>